<dbReference type="Proteomes" id="UP000001997">
    <property type="component" value="Unassembled WGS sequence"/>
</dbReference>
<dbReference type="OrthoDB" id="4018555at2759"/>
<dbReference type="RefSeq" id="XP_001487125.2">
    <property type="nucleotide sequence ID" value="XM_001487075.1"/>
</dbReference>
<accession>A5DB47</accession>
<gene>
    <name evidence="1" type="ORF">PGUG_00502</name>
</gene>
<dbReference type="InParanoid" id="A5DB47"/>
<dbReference type="eggNOG" id="ENOG502RQCG">
    <property type="taxonomic scope" value="Eukaryota"/>
</dbReference>
<protein>
    <submittedName>
        <fullName evidence="1">Uncharacterized protein</fullName>
    </submittedName>
</protein>
<dbReference type="EMBL" id="CH408155">
    <property type="protein sequence ID" value="EDK36404.2"/>
    <property type="molecule type" value="Genomic_DNA"/>
</dbReference>
<dbReference type="KEGG" id="pgu:PGUG_00502"/>
<name>A5DB47_PICGU</name>
<dbReference type="HOGENOM" id="CLU_1098835_0_0_1"/>
<dbReference type="AlphaFoldDB" id="A5DB47"/>
<reference evidence="1 2" key="1">
    <citation type="journal article" date="2009" name="Nature">
        <title>Evolution of pathogenicity and sexual reproduction in eight Candida genomes.</title>
        <authorList>
            <person name="Butler G."/>
            <person name="Rasmussen M.D."/>
            <person name="Lin M.F."/>
            <person name="Santos M.A."/>
            <person name="Sakthikumar S."/>
            <person name="Munro C.A."/>
            <person name="Rheinbay E."/>
            <person name="Grabherr M."/>
            <person name="Forche A."/>
            <person name="Reedy J.L."/>
            <person name="Agrafioti I."/>
            <person name="Arnaud M.B."/>
            <person name="Bates S."/>
            <person name="Brown A.J."/>
            <person name="Brunke S."/>
            <person name="Costanzo M.C."/>
            <person name="Fitzpatrick D.A."/>
            <person name="de Groot P.W."/>
            <person name="Harris D."/>
            <person name="Hoyer L.L."/>
            <person name="Hube B."/>
            <person name="Klis F.M."/>
            <person name="Kodira C."/>
            <person name="Lennard N."/>
            <person name="Logue M.E."/>
            <person name="Martin R."/>
            <person name="Neiman A.M."/>
            <person name="Nikolaou E."/>
            <person name="Quail M.A."/>
            <person name="Quinn J."/>
            <person name="Santos M.C."/>
            <person name="Schmitzberger F.F."/>
            <person name="Sherlock G."/>
            <person name="Shah P."/>
            <person name="Silverstein K.A."/>
            <person name="Skrzypek M.S."/>
            <person name="Soll D."/>
            <person name="Staggs R."/>
            <person name="Stansfield I."/>
            <person name="Stumpf M.P."/>
            <person name="Sudbery P.E."/>
            <person name="Srikantha T."/>
            <person name="Zeng Q."/>
            <person name="Berman J."/>
            <person name="Berriman M."/>
            <person name="Heitman J."/>
            <person name="Gow N.A."/>
            <person name="Lorenz M.C."/>
            <person name="Birren B.W."/>
            <person name="Kellis M."/>
            <person name="Cuomo C.A."/>
        </authorList>
    </citation>
    <scope>NUCLEOTIDE SEQUENCE [LARGE SCALE GENOMIC DNA]</scope>
    <source>
        <strain evidence="2">ATCC 6260 / CBS 566 / DSM 6381 / JCM 1539 / NBRC 10279 / NRRL Y-324</strain>
    </source>
</reference>
<proteinExistence type="predicted"/>
<evidence type="ECO:0000313" key="1">
    <source>
        <dbReference type="EMBL" id="EDK36404.2"/>
    </source>
</evidence>
<organism evidence="1 2">
    <name type="scientific">Meyerozyma guilliermondii (strain ATCC 6260 / CBS 566 / DSM 6381 / JCM 1539 / NBRC 10279 / NRRL Y-324)</name>
    <name type="common">Yeast</name>
    <name type="synonym">Candida guilliermondii</name>
    <dbReference type="NCBI Taxonomy" id="294746"/>
    <lineage>
        <taxon>Eukaryota</taxon>
        <taxon>Fungi</taxon>
        <taxon>Dikarya</taxon>
        <taxon>Ascomycota</taxon>
        <taxon>Saccharomycotina</taxon>
        <taxon>Pichiomycetes</taxon>
        <taxon>Debaryomycetaceae</taxon>
        <taxon>Meyerozyma</taxon>
    </lineage>
</organism>
<dbReference type="VEuPathDB" id="FungiDB:PGUG_00502"/>
<dbReference type="GeneID" id="5129622"/>
<sequence>MSDALKLKYRQVRFNVRFAIADYKQRYYTNSKNSRVIHTKLQNQPLITLRTEPHDKYLHSPGEFLKVPEETENKEQVDFFDSQSNMDAHSVMVPNVIATENKWNITSMLGKFAALMPVVTKENVEHVKEDGKKEEVLESDALIGVLESQPMAVNVNVSEDHEKLAWKSILNDASLSAARISVGIDVPQSRDSYINLAADLTAAKAICSHSDSPQKTARKLQNEPFNSVSSRKSAYYGILSLYNEVESDMESQK</sequence>
<evidence type="ECO:0000313" key="2">
    <source>
        <dbReference type="Proteomes" id="UP000001997"/>
    </source>
</evidence>
<keyword evidence="2" id="KW-1185">Reference proteome</keyword>
<dbReference type="OMA" id="YNEVESD"/>